<dbReference type="GO" id="GO:1990904">
    <property type="term" value="C:ribonucleoprotein complex"/>
    <property type="evidence" value="ECO:0007669"/>
    <property type="project" value="UniProtKB-KW"/>
</dbReference>
<dbReference type="GO" id="GO:0006412">
    <property type="term" value="P:translation"/>
    <property type="evidence" value="ECO:0007669"/>
    <property type="project" value="UniProtKB-UniRule"/>
</dbReference>
<evidence type="ECO:0000256" key="1">
    <source>
        <dbReference type="ARBA" id="ARBA00022980"/>
    </source>
</evidence>
<comment type="subunit">
    <text evidence="3">Part of the 50S ribosomal subunit. Binds 23S rRNA.</text>
</comment>
<comment type="similarity">
    <text evidence="3">Belongs to the eukaryotic ribosomal protein eL20 family.</text>
</comment>
<dbReference type="AlphaFoldDB" id="A0A832YYK9"/>
<sequence length="87" mass="10292">MSEIKVFRIYGYMLIGHDSVPEWRKFVKEIRALKLEHALEKLYSELGSKHKVKRAHIKILKVEEIPPDQAIDRYVRDLSSLTKMVIE</sequence>
<dbReference type="GO" id="GO:0070180">
    <property type="term" value="F:large ribosomal subunit rRNA binding"/>
    <property type="evidence" value="ECO:0007669"/>
    <property type="project" value="UniProtKB-UniRule"/>
</dbReference>
<dbReference type="NCBIfam" id="NF001981">
    <property type="entry name" value="PRK00773.1-1"/>
    <property type="match status" value="1"/>
</dbReference>
<reference evidence="5" key="1">
    <citation type="journal article" date="2020" name="ISME J.">
        <title>Gammaproteobacteria mediating utilization of methyl-, sulfur- and petroleum organic compounds in deep ocean hydrothermal plumes.</title>
        <authorList>
            <person name="Zhou Z."/>
            <person name="Liu Y."/>
            <person name="Pan J."/>
            <person name="Cron B.R."/>
            <person name="Toner B.M."/>
            <person name="Anantharaman K."/>
            <person name="Breier J.A."/>
            <person name="Dick G.J."/>
            <person name="Li M."/>
        </authorList>
    </citation>
    <scope>NUCLEOTIDE SEQUENCE</scope>
    <source>
        <strain evidence="5">SZUA-1435</strain>
    </source>
</reference>
<keyword evidence="2 3" id="KW-0687">Ribonucleoprotein</keyword>
<evidence type="ECO:0000259" key="4">
    <source>
        <dbReference type="Pfam" id="PF01775"/>
    </source>
</evidence>
<dbReference type="HAMAP" id="MF_00273">
    <property type="entry name" value="Ribosomal_eL20"/>
    <property type="match status" value="1"/>
</dbReference>
<dbReference type="GO" id="GO:0005840">
    <property type="term" value="C:ribosome"/>
    <property type="evidence" value="ECO:0007669"/>
    <property type="project" value="UniProtKB-KW"/>
</dbReference>
<dbReference type="Proteomes" id="UP000605805">
    <property type="component" value="Unassembled WGS sequence"/>
</dbReference>
<dbReference type="EMBL" id="DQTV01000111">
    <property type="protein sequence ID" value="HIP57523.1"/>
    <property type="molecule type" value="Genomic_DNA"/>
</dbReference>
<gene>
    <name evidence="3" type="primary">rpl18a</name>
    <name evidence="3" type="synonym">rpl20e</name>
    <name evidence="3" type="synonym">rplX</name>
    <name evidence="5" type="ORF">EYH02_05625</name>
</gene>
<keyword evidence="3" id="KW-0699">rRNA-binding</keyword>
<protein>
    <recommendedName>
        <fullName evidence="3">Large ribosomal subunit protein eL20</fullName>
    </recommendedName>
</protein>
<dbReference type="Pfam" id="PF01775">
    <property type="entry name" value="Ribosomal_L18A"/>
    <property type="match status" value="1"/>
</dbReference>
<dbReference type="SUPFAM" id="SSF160374">
    <property type="entry name" value="RplX-like"/>
    <property type="match status" value="1"/>
</dbReference>
<keyword evidence="1 3" id="KW-0689">Ribosomal protein</keyword>
<keyword evidence="3" id="KW-0694">RNA-binding</keyword>
<organism evidence="5 6">
    <name type="scientific">Ignisphaera aggregans</name>
    <dbReference type="NCBI Taxonomy" id="334771"/>
    <lineage>
        <taxon>Archaea</taxon>
        <taxon>Thermoproteota</taxon>
        <taxon>Thermoprotei</taxon>
        <taxon>Desulfurococcales</taxon>
        <taxon>Desulfurococcaceae</taxon>
        <taxon>Ignisphaera</taxon>
    </lineage>
</organism>
<name>A0A832YYK9_9CREN</name>
<accession>A0A832YYK9</accession>
<evidence type="ECO:0000256" key="3">
    <source>
        <dbReference type="HAMAP-Rule" id="MF_00273"/>
    </source>
</evidence>
<dbReference type="Gene3D" id="3.10.20.10">
    <property type="match status" value="1"/>
</dbReference>
<evidence type="ECO:0000256" key="2">
    <source>
        <dbReference type="ARBA" id="ARBA00023274"/>
    </source>
</evidence>
<dbReference type="GO" id="GO:0003735">
    <property type="term" value="F:structural constituent of ribosome"/>
    <property type="evidence" value="ECO:0007669"/>
    <property type="project" value="InterPro"/>
</dbReference>
<comment type="caution">
    <text evidence="5">The sequence shown here is derived from an EMBL/GenBank/DDBJ whole genome shotgun (WGS) entry which is preliminary data.</text>
</comment>
<evidence type="ECO:0000313" key="5">
    <source>
        <dbReference type="EMBL" id="HIP57523.1"/>
    </source>
</evidence>
<feature type="domain" description="Large ribosomal subunit protein eL20" evidence="4">
    <location>
        <begin position="4"/>
        <end position="63"/>
    </location>
</feature>
<evidence type="ECO:0000313" key="6">
    <source>
        <dbReference type="Proteomes" id="UP000605805"/>
    </source>
</evidence>
<dbReference type="InterPro" id="IPR023573">
    <property type="entry name" value="Ribosomal_eL20_dom"/>
</dbReference>
<dbReference type="InterPro" id="IPR028877">
    <property type="entry name" value="Ribosomal_eL20"/>
</dbReference>
<proteinExistence type="inferred from homology"/>